<evidence type="ECO:0000256" key="1">
    <source>
        <dbReference type="SAM" id="Phobius"/>
    </source>
</evidence>
<reference evidence="2 3" key="1">
    <citation type="submission" date="2016-10" db="EMBL/GenBank/DDBJ databases">
        <authorList>
            <person name="de Groot N.N."/>
        </authorList>
    </citation>
    <scope>NUCLEOTIDE SEQUENCE [LARGE SCALE GENOMIC DNA]</scope>
    <source>
        <strain evidence="2 3">LMG 23650</strain>
    </source>
</reference>
<accession>A0A1I3GE93</accession>
<dbReference type="Proteomes" id="UP000199548">
    <property type="component" value="Unassembled WGS sequence"/>
</dbReference>
<feature type="transmembrane region" description="Helical" evidence="1">
    <location>
        <begin position="20"/>
        <end position="40"/>
    </location>
</feature>
<evidence type="ECO:0000313" key="3">
    <source>
        <dbReference type="Proteomes" id="UP000199548"/>
    </source>
</evidence>
<evidence type="ECO:0008006" key="4">
    <source>
        <dbReference type="Google" id="ProtNLM"/>
    </source>
</evidence>
<keyword evidence="1" id="KW-0812">Transmembrane</keyword>
<keyword evidence="1" id="KW-1133">Transmembrane helix</keyword>
<keyword evidence="3" id="KW-1185">Reference proteome</keyword>
<evidence type="ECO:0000313" key="2">
    <source>
        <dbReference type="EMBL" id="SFI21734.1"/>
    </source>
</evidence>
<organism evidence="2 3">
    <name type="scientific">Paraburkholderia megapolitana</name>
    <dbReference type="NCBI Taxonomy" id="420953"/>
    <lineage>
        <taxon>Bacteria</taxon>
        <taxon>Pseudomonadati</taxon>
        <taxon>Pseudomonadota</taxon>
        <taxon>Betaproteobacteria</taxon>
        <taxon>Burkholderiales</taxon>
        <taxon>Burkholderiaceae</taxon>
        <taxon>Paraburkholderia</taxon>
    </lineage>
</organism>
<dbReference type="STRING" id="420953.SAMN05192543_102478"/>
<proteinExistence type="predicted"/>
<gene>
    <name evidence="2" type="ORF">SAMN05192543_102478</name>
</gene>
<dbReference type="RefSeq" id="WP_245811409.1">
    <property type="nucleotide sequence ID" value="NZ_CP041745.1"/>
</dbReference>
<keyword evidence="1" id="KW-0472">Membrane</keyword>
<dbReference type="AlphaFoldDB" id="A0A1I3GE93"/>
<sequence length="174" mass="19013">MTRDTRTRRSYRARSRSHGVALPVVLMLSSMMLVTSAAWFETSLASARGTANTQGHLQAFHAADAALALCAQMTLANTATALPDVAGEPEGWRRAATFEAGVQTPVAQWPGSVRPPQCLIEGWQLATRPEARAWLITARGFGATLASQAWMQLTLVVDDGRTERHWRQVVARPF</sequence>
<name>A0A1I3GE93_9BURK</name>
<dbReference type="EMBL" id="FOQU01000002">
    <property type="protein sequence ID" value="SFI21734.1"/>
    <property type="molecule type" value="Genomic_DNA"/>
</dbReference>
<protein>
    <recommendedName>
        <fullName evidence="4">Tfp pilus assembly protein PilX</fullName>
    </recommendedName>
</protein>